<reference evidence="6" key="1">
    <citation type="submission" date="2022-11" db="EMBL/GenBank/DDBJ databases">
        <authorList>
            <person name="Petersen C."/>
        </authorList>
    </citation>
    <scope>NUCLEOTIDE SEQUENCE</scope>
    <source>
        <strain evidence="6">IBT 30069</strain>
    </source>
</reference>
<dbReference type="AlphaFoldDB" id="A0A9W9EUC5"/>
<evidence type="ECO:0000256" key="2">
    <source>
        <dbReference type="ARBA" id="ARBA00023026"/>
    </source>
</evidence>
<dbReference type="PANTHER" id="PTHR47700:SF2">
    <property type="entry name" value="CHITINASE"/>
    <property type="match status" value="1"/>
</dbReference>
<name>A0A9W9EUC5_9EURO</name>
<evidence type="ECO:0000259" key="5">
    <source>
        <dbReference type="PROSITE" id="PS51782"/>
    </source>
</evidence>
<dbReference type="PANTHER" id="PTHR47700">
    <property type="entry name" value="V CHITINASE, PUTATIVE (AFU_ORTHOLOGUE AFUA_6G13720)-RELATED"/>
    <property type="match status" value="1"/>
</dbReference>
<sequence>MRTFQFSTLLALCGLLLISQVNGNPLEKRSTACSSIIIEKGDTCDTLAAKCGITTTEFSTYNTDSSLCSSPTDGQPVCCSSGTLELPPQASADGICYIHTVQPTDTCDRIASAYGITVDELETYNEDTWEYDWIGCSKGLVGGAFICLSSGSPPMPHTLPNAICGPQVPGTARPNDMSDLASLNPCLASGCQCVLSNGLCGNTEDENAACPTGSASTSMIPTSISTSTLTTQASTSKSVATTKRDSDSASTSTVPTSTSTSTTQASTSKSVTTTKRDSDSDYEPWEIAIYSEEDCEGNYYVVSGSNQDYGKCLYLHGNSVSSNPSSSGTWCRWFTNGGLDSNDCDAGTITTPSSWYLSGICQIYTTTDCSDPDGTSQSYTSAGSSGGCTNYKDDAFQVSPWGSMRCGGTYGL</sequence>
<accession>A0A9W9EUC5</accession>
<keyword evidence="7" id="KW-1185">Reference proteome</keyword>
<dbReference type="Gene3D" id="3.10.350.10">
    <property type="entry name" value="LysM domain"/>
    <property type="match status" value="2"/>
</dbReference>
<dbReference type="PROSITE" id="PS51782">
    <property type="entry name" value="LYSM"/>
    <property type="match status" value="2"/>
</dbReference>
<evidence type="ECO:0000313" key="7">
    <source>
        <dbReference type="Proteomes" id="UP001149165"/>
    </source>
</evidence>
<comment type="caution">
    <text evidence="6">The sequence shown here is derived from an EMBL/GenBank/DDBJ whole genome shotgun (WGS) entry which is preliminary data.</text>
</comment>
<keyword evidence="4" id="KW-0732">Signal</keyword>
<evidence type="ECO:0000313" key="6">
    <source>
        <dbReference type="EMBL" id="KAJ5087995.1"/>
    </source>
</evidence>
<dbReference type="SUPFAM" id="SSF54106">
    <property type="entry name" value="LysM domain"/>
    <property type="match status" value="1"/>
</dbReference>
<dbReference type="SMART" id="SM00257">
    <property type="entry name" value="LysM"/>
    <property type="match status" value="2"/>
</dbReference>
<protein>
    <recommendedName>
        <fullName evidence="5">LysM domain-containing protein</fullName>
    </recommendedName>
</protein>
<keyword evidence="2" id="KW-0843">Virulence</keyword>
<dbReference type="EMBL" id="JAPQKH010000007">
    <property type="protein sequence ID" value="KAJ5087995.1"/>
    <property type="molecule type" value="Genomic_DNA"/>
</dbReference>
<keyword evidence="1" id="KW-0147">Chitin-binding</keyword>
<organism evidence="6 7">
    <name type="scientific">Penicillium angulare</name>
    <dbReference type="NCBI Taxonomy" id="116970"/>
    <lineage>
        <taxon>Eukaryota</taxon>
        <taxon>Fungi</taxon>
        <taxon>Dikarya</taxon>
        <taxon>Ascomycota</taxon>
        <taxon>Pezizomycotina</taxon>
        <taxon>Eurotiomycetes</taxon>
        <taxon>Eurotiomycetidae</taxon>
        <taxon>Eurotiales</taxon>
        <taxon>Aspergillaceae</taxon>
        <taxon>Penicillium</taxon>
    </lineage>
</organism>
<gene>
    <name evidence="6" type="ORF">N7456_011611</name>
</gene>
<dbReference type="Pfam" id="PF01476">
    <property type="entry name" value="LysM"/>
    <property type="match status" value="2"/>
</dbReference>
<feature type="compositionally biased region" description="Low complexity" evidence="3">
    <location>
        <begin position="248"/>
        <end position="273"/>
    </location>
</feature>
<dbReference type="Proteomes" id="UP001149165">
    <property type="component" value="Unassembled WGS sequence"/>
</dbReference>
<feature type="domain" description="LysM" evidence="5">
    <location>
        <begin position="97"/>
        <end position="147"/>
    </location>
</feature>
<dbReference type="InterPro" id="IPR053214">
    <property type="entry name" value="LysM12-like"/>
</dbReference>
<evidence type="ECO:0000256" key="3">
    <source>
        <dbReference type="SAM" id="MobiDB-lite"/>
    </source>
</evidence>
<proteinExistence type="predicted"/>
<dbReference type="Pfam" id="PF25139">
    <property type="entry name" value="LysM14_C"/>
    <property type="match status" value="1"/>
</dbReference>
<feature type="signal peptide" evidence="4">
    <location>
        <begin position="1"/>
        <end position="23"/>
    </location>
</feature>
<feature type="chain" id="PRO_5040990355" description="LysM domain-containing protein" evidence="4">
    <location>
        <begin position="24"/>
        <end position="412"/>
    </location>
</feature>
<dbReference type="OrthoDB" id="73875at2759"/>
<dbReference type="InterPro" id="IPR036779">
    <property type="entry name" value="LysM_dom_sf"/>
</dbReference>
<reference evidence="6" key="2">
    <citation type="journal article" date="2023" name="IMA Fungus">
        <title>Comparative genomic study of the Penicillium genus elucidates a diverse pangenome and 15 lateral gene transfer events.</title>
        <authorList>
            <person name="Petersen C."/>
            <person name="Sorensen T."/>
            <person name="Nielsen M.R."/>
            <person name="Sondergaard T.E."/>
            <person name="Sorensen J.L."/>
            <person name="Fitzpatrick D.A."/>
            <person name="Frisvad J.C."/>
            <person name="Nielsen K.L."/>
        </authorList>
    </citation>
    <scope>NUCLEOTIDE SEQUENCE</scope>
    <source>
        <strain evidence="6">IBT 30069</strain>
    </source>
</reference>
<dbReference type="InterPro" id="IPR057277">
    <property type="entry name" value="LysM_C"/>
</dbReference>
<dbReference type="CDD" id="cd00118">
    <property type="entry name" value="LysM"/>
    <property type="match status" value="1"/>
</dbReference>
<feature type="compositionally biased region" description="Low complexity" evidence="3">
    <location>
        <begin position="214"/>
        <end position="238"/>
    </location>
</feature>
<evidence type="ECO:0000256" key="4">
    <source>
        <dbReference type="SAM" id="SignalP"/>
    </source>
</evidence>
<feature type="domain" description="LysM" evidence="5">
    <location>
        <begin position="34"/>
        <end position="79"/>
    </location>
</feature>
<dbReference type="InterPro" id="IPR018392">
    <property type="entry name" value="LysM"/>
</dbReference>
<dbReference type="GO" id="GO:0008061">
    <property type="term" value="F:chitin binding"/>
    <property type="evidence" value="ECO:0007669"/>
    <property type="project" value="UniProtKB-KW"/>
</dbReference>
<evidence type="ECO:0000256" key="1">
    <source>
        <dbReference type="ARBA" id="ARBA00022669"/>
    </source>
</evidence>
<feature type="region of interest" description="Disordered" evidence="3">
    <location>
        <begin position="211"/>
        <end position="279"/>
    </location>
</feature>